<dbReference type="AlphaFoldDB" id="A0A7V3E7G7"/>
<dbReference type="EMBL" id="DSUJ01000008">
    <property type="protein sequence ID" value="HFI91323.1"/>
    <property type="molecule type" value="Genomic_DNA"/>
</dbReference>
<dbReference type="Gene3D" id="3.40.50.1110">
    <property type="entry name" value="SGNH hydrolase"/>
    <property type="match status" value="2"/>
</dbReference>
<dbReference type="GO" id="GO:0016788">
    <property type="term" value="F:hydrolase activity, acting on ester bonds"/>
    <property type="evidence" value="ECO:0007669"/>
    <property type="project" value="InterPro"/>
</dbReference>
<feature type="chain" id="PRO_5030739666" description="GDSL-like Lipase/Acylhydrolase" evidence="1">
    <location>
        <begin position="21"/>
        <end position="478"/>
    </location>
</feature>
<keyword evidence="1" id="KW-0732">Signal</keyword>
<feature type="signal peptide" evidence="1">
    <location>
        <begin position="1"/>
        <end position="20"/>
    </location>
</feature>
<gene>
    <name evidence="2" type="ORF">ENS31_07290</name>
</gene>
<dbReference type="SUPFAM" id="SSF52266">
    <property type="entry name" value="SGNH hydrolase"/>
    <property type="match status" value="2"/>
</dbReference>
<dbReference type="InterPro" id="IPR036514">
    <property type="entry name" value="SGNH_hydro_sf"/>
</dbReference>
<proteinExistence type="predicted"/>
<name>A0A7V3E7G7_9BACT</name>
<evidence type="ECO:0008006" key="3">
    <source>
        <dbReference type="Google" id="ProtNLM"/>
    </source>
</evidence>
<sequence length="478" mass="50345">MKKLIFVFAALISLTLFFNACVDKSDLTAPVPLNGKSGNADLTKYVAIGNSLTAGYQSGTLFYSAQIYAFPYLIAQQAGVEITGLKVSDPGLGGRLEIKSLSPFTLYTNPNAGSPMNLTYPGPFQNLGVPGALAYDVLFATNKDNCASAVFAGVPNPYFDLVLRNSALNAGTQLQQALAQNPTLITLWIGNNDVLGYATSGGTSPSAPTSATQFQQLFGGICNGIAQAGKQAVVANIPNVSAIPFFTTVGPQIAIGTPWSQLAPSGVVGLVYQKTGGAIGVADSLSLLTGTNLVTLRGSSYAPLLGQPTGKFYRDNGIPVPGTVDTTKPFGFHPQNPWPNALILDSDEIQIANQAVTDYNNIIAATAANFGFAVVDINSVFNQIRANDFTGGTVFNGITFRTTFVTGGLFSLDGVHPTNQGQAIIANEFIKVINSKYNAQFPLIDVSTIPGSLIFSGKINYQSGYPILPPEVFEHLLF</sequence>
<evidence type="ECO:0000256" key="1">
    <source>
        <dbReference type="SAM" id="SignalP"/>
    </source>
</evidence>
<comment type="caution">
    <text evidence="2">The sequence shown here is derived from an EMBL/GenBank/DDBJ whole genome shotgun (WGS) entry which is preliminary data.</text>
</comment>
<accession>A0A7V3E7G7</accession>
<dbReference type="InterPro" id="IPR001087">
    <property type="entry name" value="GDSL"/>
</dbReference>
<reference evidence="2" key="1">
    <citation type="journal article" date="2020" name="mSystems">
        <title>Genome- and Community-Level Interaction Insights into Carbon Utilization and Element Cycling Functions of Hydrothermarchaeota in Hydrothermal Sediment.</title>
        <authorList>
            <person name="Zhou Z."/>
            <person name="Liu Y."/>
            <person name="Xu W."/>
            <person name="Pan J."/>
            <person name="Luo Z.H."/>
            <person name="Li M."/>
        </authorList>
    </citation>
    <scope>NUCLEOTIDE SEQUENCE [LARGE SCALE GENOMIC DNA]</scope>
    <source>
        <strain evidence="2">SpSt-479</strain>
    </source>
</reference>
<dbReference type="Pfam" id="PF00657">
    <property type="entry name" value="Lipase_GDSL"/>
    <property type="match status" value="2"/>
</dbReference>
<protein>
    <recommendedName>
        <fullName evidence="3">GDSL-like Lipase/Acylhydrolase</fullName>
    </recommendedName>
</protein>
<organism evidence="2">
    <name type="scientific">Ignavibacterium album</name>
    <dbReference type="NCBI Taxonomy" id="591197"/>
    <lineage>
        <taxon>Bacteria</taxon>
        <taxon>Pseudomonadati</taxon>
        <taxon>Ignavibacteriota</taxon>
        <taxon>Ignavibacteria</taxon>
        <taxon>Ignavibacteriales</taxon>
        <taxon>Ignavibacteriaceae</taxon>
        <taxon>Ignavibacterium</taxon>
    </lineage>
</organism>
<evidence type="ECO:0000313" key="2">
    <source>
        <dbReference type="EMBL" id="HFI91323.1"/>
    </source>
</evidence>